<dbReference type="eggNOG" id="ENOG5033NCB">
    <property type="taxonomic scope" value="Bacteria"/>
</dbReference>
<dbReference type="AlphaFoldDB" id="B5GPG9"/>
<dbReference type="NCBIfam" id="TIGR04363">
    <property type="entry name" value="LD_lanti_pre"/>
    <property type="match status" value="1"/>
</dbReference>
<proteinExistence type="predicted"/>
<evidence type="ECO:0000313" key="1">
    <source>
        <dbReference type="EMBL" id="EFG07538.1"/>
    </source>
</evidence>
<accession>B5GPG9</accession>
<organism evidence="1 2">
    <name type="scientific">Streptomyces clavuligerus</name>
    <dbReference type="NCBI Taxonomy" id="1901"/>
    <lineage>
        <taxon>Bacteria</taxon>
        <taxon>Bacillati</taxon>
        <taxon>Actinomycetota</taxon>
        <taxon>Actinomycetes</taxon>
        <taxon>Kitasatosporales</taxon>
        <taxon>Streptomycetaceae</taxon>
        <taxon>Streptomyces</taxon>
    </lineage>
</organism>
<protein>
    <recommendedName>
        <fullName evidence="3">FxLD family lantipeptide</fullName>
    </recommendedName>
</protein>
<reference evidence="1 2" key="1">
    <citation type="journal article" date="2010" name="Genome Biol. Evol.">
        <title>The sequence of a 1.8-mb bacterial linear plasmid reveals a rich evolutionary reservoir of secondary metabolic pathways.</title>
        <authorList>
            <person name="Medema M.H."/>
            <person name="Trefzer A."/>
            <person name="Kovalchuk A."/>
            <person name="van den Berg M."/>
            <person name="Mueller U."/>
            <person name="Heijne W."/>
            <person name="Wu L."/>
            <person name="Alam M.T."/>
            <person name="Ronning C.M."/>
            <person name="Nierman W.C."/>
            <person name="Bovenberg R.A.L."/>
            <person name="Breitling R."/>
            <person name="Takano E."/>
        </authorList>
    </citation>
    <scope>NUCLEOTIDE SEQUENCE [LARGE SCALE GENOMIC DNA]</scope>
    <source>
        <strain evidence="2">ATCC 27064 / DSM 738 / JCM 4710 / NBRC 13307 / NCIMB 12785 / NRRL 3585 / VKM Ac-602</strain>
    </source>
</reference>
<evidence type="ECO:0008006" key="3">
    <source>
        <dbReference type="Google" id="ProtNLM"/>
    </source>
</evidence>
<dbReference type="InterPro" id="IPR027575">
    <property type="entry name" value="LD_lanti_pre"/>
</dbReference>
<evidence type="ECO:0000313" key="2">
    <source>
        <dbReference type="Proteomes" id="UP000002357"/>
    </source>
</evidence>
<dbReference type="STRING" id="1901.BB341_16130"/>
<dbReference type="EMBL" id="CM000913">
    <property type="protein sequence ID" value="EFG07538.1"/>
    <property type="molecule type" value="Genomic_DNA"/>
</dbReference>
<sequence length="77" mass="8137">MGHSHHPTIREVVVSVQQIEDAAIAPHPQGAGEEGSFEDWDLDVSIVESGPSADRLIRMTDDGCGVTCESACSTTCP</sequence>
<dbReference type="Proteomes" id="UP000002357">
    <property type="component" value="Chromosome"/>
</dbReference>
<gene>
    <name evidence="1" type="ORF">SCLAV_2465</name>
</gene>
<keyword evidence="2" id="KW-1185">Reference proteome</keyword>
<name>B5GPG9_STRCL</name>